<comment type="caution">
    <text evidence="3">The sequence shown here is derived from an EMBL/GenBank/DDBJ whole genome shotgun (WGS) entry which is preliminary data.</text>
</comment>
<evidence type="ECO:0000259" key="1">
    <source>
        <dbReference type="Pfam" id="PF01408"/>
    </source>
</evidence>
<evidence type="ECO:0000259" key="2">
    <source>
        <dbReference type="Pfam" id="PF22725"/>
    </source>
</evidence>
<evidence type="ECO:0000313" key="3">
    <source>
        <dbReference type="EMBL" id="GIH35678.1"/>
    </source>
</evidence>
<dbReference type="Gene3D" id="3.40.50.720">
    <property type="entry name" value="NAD(P)-binding Rossmann-like Domain"/>
    <property type="match status" value="1"/>
</dbReference>
<dbReference type="Pfam" id="PF22725">
    <property type="entry name" value="GFO_IDH_MocA_C3"/>
    <property type="match status" value="1"/>
</dbReference>
<dbReference type="Proteomes" id="UP000651728">
    <property type="component" value="Unassembled WGS sequence"/>
</dbReference>
<dbReference type="SUPFAM" id="SSF51735">
    <property type="entry name" value="NAD(P)-binding Rossmann-fold domains"/>
    <property type="match status" value="1"/>
</dbReference>
<dbReference type="PANTHER" id="PTHR43377:SF1">
    <property type="entry name" value="BILIVERDIN REDUCTASE A"/>
    <property type="match status" value="1"/>
</dbReference>
<gene>
    <name evidence="3" type="ORF">Mam01_58420</name>
</gene>
<keyword evidence="4" id="KW-1185">Reference proteome</keyword>
<feature type="domain" description="GFO/IDH/MocA-like oxidoreductase" evidence="2">
    <location>
        <begin position="108"/>
        <end position="201"/>
    </location>
</feature>
<dbReference type="SUPFAM" id="SSF55347">
    <property type="entry name" value="Glyceraldehyde-3-phosphate dehydrogenase-like, C-terminal domain"/>
    <property type="match status" value="1"/>
</dbReference>
<dbReference type="PANTHER" id="PTHR43377">
    <property type="entry name" value="BILIVERDIN REDUCTASE A"/>
    <property type="match status" value="1"/>
</dbReference>
<organism evidence="3 4">
    <name type="scientific">Microbispora amethystogenes</name>
    <dbReference type="NCBI Taxonomy" id="1427754"/>
    <lineage>
        <taxon>Bacteria</taxon>
        <taxon>Bacillati</taxon>
        <taxon>Actinomycetota</taxon>
        <taxon>Actinomycetes</taxon>
        <taxon>Streptosporangiales</taxon>
        <taxon>Streptosporangiaceae</taxon>
        <taxon>Microbispora</taxon>
    </lineage>
</organism>
<dbReference type="Pfam" id="PF01408">
    <property type="entry name" value="GFO_IDH_MocA"/>
    <property type="match status" value="1"/>
</dbReference>
<reference evidence="3 4" key="1">
    <citation type="submission" date="2021-01" db="EMBL/GenBank/DDBJ databases">
        <title>Whole genome shotgun sequence of Microbispora amethystogenes NBRC 101907.</title>
        <authorList>
            <person name="Komaki H."/>
            <person name="Tamura T."/>
        </authorList>
    </citation>
    <scope>NUCLEOTIDE SEQUENCE [LARGE SCALE GENOMIC DNA]</scope>
    <source>
        <strain evidence="3 4">NBRC 101907</strain>
    </source>
</reference>
<protein>
    <submittedName>
        <fullName evidence="3">Dehydrogenase</fullName>
    </submittedName>
</protein>
<dbReference type="InterPro" id="IPR055170">
    <property type="entry name" value="GFO_IDH_MocA-like_dom"/>
</dbReference>
<proteinExistence type="predicted"/>
<dbReference type="InterPro" id="IPR051450">
    <property type="entry name" value="Gfo/Idh/MocA_Oxidoreductases"/>
</dbReference>
<sequence length="290" mass="31057">MEDVTLVAAADSEPARLRKLDGIRTVRDVDELLELEPDYCVVATPIAEHERTGLALAAAGIHALIERPLASSASSAMRLARAFESAGLVGAVAHIERYDPTVQELGLRVHRGDFGTVYQVAARRHDGFAERNNVTGVSIDVIDLAMWLTGRHITSVAANVGHEGASPYEDLAAILLRLSGREIANIEVSRTSPHRERVVVVRADGGCVLADALTRTLTHYAEDRTTSYEVPIGEPLRSQHEAFRDALLGLPNDIATLRQGAAAVAAAEAVLMAARTGACVTPADHMLMHA</sequence>
<accession>A0ABQ4FLL0</accession>
<dbReference type="InterPro" id="IPR000683">
    <property type="entry name" value="Gfo/Idh/MocA-like_OxRdtase_N"/>
</dbReference>
<name>A0ABQ4FLL0_9ACTN</name>
<evidence type="ECO:0000313" key="4">
    <source>
        <dbReference type="Proteomes" id="UP000651728"/>
    </source>
</evidence>
<dbReference type="Gene3D" id="3.30.360.10">
    <property type="entry name" value="Dihydrodipicolinate Reductase, domain 2"/>
    <property type="match status" value="1"/>
</dbReference>
<dbReference type="EMBL" id="BOOB01000047">
    <property type="protein sequence ID" value="GIH35678.1"/>
    <property type="molecule type" value="Genomic_DNA"/>
</dbReference>
<dbReference type="InterPro" id="IPR036291">
    <property type="entry name" value="NAD(P)-bd_dom_sf"/>
</dbReference>
<feature type="domain" description="Gfo/Idh/MocA-like oxidoreductase N-terminal" evidence="1">
    <location>
        <begin position="5"/>
        <end position="93"/>
    </location>
</feature>